<dbReference type="InterPro" id="IPR030395">
    <property type="entry name" value="GP_PDE_dom"/>
</dbReference>
<dbReference type="Proteomes" id="UP000288943">
    <property type="component" value="Chromosome"/>
</dbReference>
<reference evidence="3 6" key="2">
    <citation type="submission" date="2022-05" db="EMBL/GenBank/DDBJ databases">
        <title>Genome Sequencing of Bee-Associated Microbes.</title>
        <authorList>
            <person name="Dunlap C."/>
        </authorList>
    </citation>
    <scope>NUCLEOTIDE SEQUENCE [LARGE SCALE GENOMIC DNA]</scope>
    <source>
        <strain evidence="3 6">NRRL B-23120</strain>
    </source>
</reference>
<dbReference type="GO" id="GO:0006629">
    <property type="term" value="P:lipid metabolic process"/>
    <property type="evidence" value="ECO:0007669"/>
    <property type="project" value="InterPro"/>
</dbReference>
<evidence type="ECO:0000313" key="3">
    <source>
        <dbReference type="EMBL" id="MCY9599171.1"/>
    </source>
</evidence>
<dbReference type="EMBL" id="JAMDMJ010000040">
    <property type="protein sequence ID" value="MCY9599171.1"/>
    <property type="molecule type" value="Genomic_DNA"/>
</dbReference>
<evidence type="ECO:0000313" key="6">
    <source>
        <dbReference type="Proteomes" id="UP001527202"/>
    </source>
</evidence>
<accession>A0A410WUS8</accession>
<keyword evidence="1" id="KW-0732">Signal</keyword>
<dbReference type="SUPFAM" id="SSF51695">
    <property type="entry name" value="PLC-like phosphodiesterases"/>
    <property type="match status" value="1"/>
</dbReference>
<dbReference type="InterPro" id="IPR017946">
    <property type="entry name" value="PLC-like_Pdiesterase_TIM-brl"/>
</dbReference>
<dbReference type="GO" id="GO:0008081">
    <property type="term" value="F:phosphoric diester hydrolase activity"/>
    <property type="evidence" value="ECO:0007669"/>
    <property type="project" value="InterPro"/>
</dbReference>
<dbReference type="CDD" id="cd08583">
    <property type="entry name" value="PI-PLCc_GDPD_SF_unchar1"/>
    <property type="match status" value="1"/>
</dbReference>
<gene>
    <name evidence="3" type="ORF">M5X16_25765</name>
    <name evidence="4" type="ORF">PC41400_10865</name>
</gene>
<proteinExistence type="predicted"/>
<dbReference type="Gene3D" id="3.20.20.190">
    <property type="entry name" value="Phosphatidylinositol (PI) phosphodiesterase"/>
    <property type="match status" value="1"/>
</dbReference>
<dbReference type="Pfam" id="PF03009">
    <property type="entry name" value="GDPD"/>
    <property type="match status" value="1"/>
</dbReference>
<protein>
    <submittedName>
        <fullName evidence="4">Glycerophosphodiester phosphodiesterase</fullName>
    </submittedName>
</protein>
<dbReference type="PANTHER" id="PTHR46211:SF1">
    <property type="entry name" value="GLYCEROPHOSPHODIESTER PHOSPHODIESTERASE, CYTOPLASMIC"/>
    <property type="match status" value="1"/>
</dbReference>
<evidence type="ECO:0000313" key="4">
    <source>
        <dbReference type="EMBL" id="QAV18135.1"/>
    </source>
</evidence>
<name>A0A410WUS8_9BACL</name>
<dbReference type="OrthoDB" id="2033680at2"/>
<evidence type="ECO:0000313" key="5">
    <source>
        <dbReference type="Proteomes" id="UP000288943"/>
    </source>
</evidence>
<dbReference type="GeneID" id="95375305"/>
<dbReference type="Proteomes" id="UP001527202">
    <property type="component" value="Unassembled WGS sequence"/>
</dbReference>
<dbReference type="PANTHER" id="PTHR46211">
    <property type="entry name" value="GLYCEROPHOSPHORYL DIESTER PHOSPHODIESTERASE"/>
    <property type="match status" value="1"/>
</dbReference>
<dbReference type="KEGG" id="pchi:PC41400_10865"/>
<keyword evidence="6" id="KW-1185">Reference proteome</keyword>
<organism evidence="4 5">
    <name type="scientific">Paenibacillus chitinolyticus</name>
    <dbReference type="NCBI Taxonomy" id="79263"/>
    <lineage>
        <taxon>Bacteria</taxon>
        <taxon>Bacillati</taxon>
        <taxon>Bacillota</taxon>
        <taxon>Bacilli</taxon>
        <taxon>Bacillales</taxon>
        <taxon>Paenibacillaceae</taxon>
        <taxon>Paenibacillus</taxon>
    </lineage>
</organism>
<dbReference type="AlphaFoldDB" id="A0A410WUS8"/>
<feature type="signal peptide" evidence="1">
    <location>
        <begin position="1"/>
        <end position="25"/>
    </location>
</feature>
<evidence type="ECO:0000256" key="1">
    <source>
        <dbReference type="SAM" id="SignalP"/>
    </source>
</evidence>
<dbReference type="EMBL" id="CP026520">
    <property type="protein sequence ID" value="QAV18135.1"/>
    <property type="molecule type" value="Genomic_DNA"/>
</dbReference>
<reference evidence="4 5" key="1">
    <citation type="submission" date="2018-01" db="EMBL/GenBank/DDBJ databases">
        <title>The whole genome sequencing and assembly of Paenibacillus chitinolyticus KCCM 41400 strain.</title>
        <authorList>
            <person name="Kim J.-Y."/>
            <person name="Park M.-K."/>
            <person name="Lee Y.-J."/>
            <person name="Yi H."/>
            <person name="Bahn Y.-S."/>
            <person name="Kim J.F."/>
            <person name="Lee D.-W."/>
        </authorList>
    </citation>
    <scope>NUCLEOTIDE SEQUENCE [LARGE SCALE GENOMIC DNA]</scope>
    <source>
        <strain evidence="4 5">KCCM 41400</strain>
    </source>
</reference>
<dbReference type="RefSeq" id="WP_042228715.1">
    <property type="nucleotide sequence ID" value="NZ_CP026520.1"/>
</dbReference>
<evidence type="ECO:0000259" key="2">
    <source>
        <dbReference type="Pfam" id="PF03009"/>
    </source>
</evidence>
<sequence length="334" mass="37247">MKKHLTGVLALLLTLSLLPFQHASAKEAEPWTDQTLIAHAMGGISGETLTNSYEAFLINYEKGHRLFEVDLNLTSDGQLAARHDWLRYLSDRLQPTLPDNLKDGPVTLEEFKRHKILNKYTPLDLDLLLQLLEQYPDAYIVTDTKSEDPQVVQKQFQLIVQKAKAVNPALLERIVPELYEIDMINQVKQIYDFPNYFFSIYMTSYSEKEIISLVKKNNIKAVAMPVERATSTMIGGLSNLGVPVYVHTVNELKEIKKLKKIGVHGFYTDFLTYREVAPDSAAAKTQTAVKAASAAPAGDQASSVVQAGDKPAAGAPKETLMQKLASLVIQVFEK</sequence>
<feature type="domain" description="GP-PDE" evidence="2">
    <location>
        <begin position="43"/>
        <end position="270"/>
    </location>
</feature>
<feature type="chain" id="PRO_5018971428" evidence="1">
    <location>
        <begin position="26"/>
        <end position="334"/>
    </location>
</feature>